<evidence type="ECO:0000313" key="2">
    <source>
        <dbReference type="Proteomes" id="UP000193144"/>
    </source>
</evidence>
<proteinExistence type="predicted"/>
<dbReference type="Proteomes" id="UP000193144">
    <property type="component" value="Unassembled WGS sequence"/>
</dbReference>
<evidence type="ECO:0000313" key="1">
    <source>
        <dbReference type="EMBL" id="ORY13650.1"/>
    </source>
</evidence>
<organism evidence="1 2">
    <name type="scientific">Clohesyomyces aquaticus</name>
    <dbReference type="NCBI Taxonomy" id="1231657"/>
    <lineage>
        <taxon>Eukaryota</taxon>
        <taxon>Fungi</taxon>
        <taxon>Dikarya</taxon>
        <taxon>Ascomycota</taxon>
        <taxon>Pezizomycotina</taxon>
        <taxon>Dothideomycetes</taxon>
        <taxon>Pleosporomycetidae</taxon>
        <taxon>Pleosporales</taxon>
        <taxon>Lindgomycetaceae</taxon>
        <taxon>Clohesyomyces</taxon>
    </lineage>
</organism>
<dbReference type="EMBL" id="MCFA01000040">
    <property type="protein sequence ID" value="ORY13650.1"/>
    <property type="molecule type" value="Genomic_DNA"/>
</dbReference>
<gene>
    <name evidence="1" type="ORF">BCR34DRAFT_586429</name>
</gene>
<comment type="caution">
    <text evidence="1">The sequence shown here is derived from an EMBL/GenBank/DDBJ whole genome shotgun (WGS) entry which is preliminary data.</text>
</comment>
<keyword evidence="2" id="KW-1185">Reference proteome</keyword>
<sequence>MASWLGDFGVTLCCIPGVAMQEPRIELKERGPAELCRLSARSRPRAAVTMVGSSRASEPWNFLLPIRDRNKKMKIPEPVVAQPGADRASKFLAVTARSQPWLDCG</sequence>
<reference evidence="1 2" key="1">
    <citation type="submission" date="2016-07" db="EMBL/GenBank/DDBJ databases">
        <title>Pervasive Adenine N6-methylation of Active Genes in Fungi.</title>
        <authorList>
            <consortium name="DOE Joint Genome Institute"/>
            <person name="Mondo S.J."/>
            <person name="Dannebaum R.O."/>
            <person name="Kuo R.C."/>
            <person name="Labutti K."/>
            <person name="Haridas S."/>
            <person name="Kuo A."/>
            <person name="Salamov A."/>
            <person name="Ahrendt S.R."/>
            <person name="Lipzen A."/>
            <person name="Sullivan W."/>
            <person name="Andreopoulos W.B."/>
            <person name="Clum A."/>
            <person name="Lindquist E."/>
            <person name="Daum C."/>
            <person name="Ramamoorthy G.K."/>
            <person name="Gryganskyi A."/>
            <person name="Culley D."/>
            <person name="Magnuson J.K."/>
            <person name="James T.Y."/>
            <person name="O'Malley M.A."/>
            <person name="Stajich J.E."/>
            <person name="Spatafora J.W."/>
            <person name="Visel A."/>
            <person name="Grigoriev I.V."/>
        </authorList>
    </citation>
    <scope>NUCLEOTIDE SEQUENCE [LARGE SCALE GENOMIC DNA]</scope>
    <source>
        <strain evidence="1 2">CBS 115471</strain>
    </source>
</reference>
<accession>A0A1Y1ZTW0</accession>
<dbReference type="AlphaFoldDB" id="A0A1Y1ZTW0"/>
<name>A0A1Y1ZTW0_9PLEO</name>
<protein>
    <submittedName>
        <fullName evidence="1">Uncharacterized protein</fullName>
    </submittedName>
</protein>